<dbReference type="Pfam" id="PF02518">
    <property type="entry name" value="HATPase_c"/>
    <property type="match status" value="1"/>
</dbReference>
<evidence type="ECO:0000256" key="7">
    <source>
        <dbReference type="ARBA" id="ARBA00022840"/>
    </source>
</evidence>
<keyword evidence="5" id="KW-0547">Nucleotide-binding</keyword>
<evidence type="ECO:0000256" key="4">
    <source>
        <dbReference type="ARBA" id="ARBA00022679"/>
    </source>
</evidence>
<evidence type="ECO:0000256" key="5">
    <source>
        <dbReference type="ARBA" id="ARBA00022741"/>
    </source>
</evidence>
<keyword evidence="4" id="KW-0808">Transferase</keyword>
<dbReference type="InterPro" id="IPR003661">
    <property type="entry name" value="HisK_dim/P_dom"/>
</dbReference>
<dbReference type="KEGG" id="ppd:Ppro_1396"/>
<dbReference type="HOGENOM" id="CLU_000445_114_57_7"/>
<dbReference type="Gene3D" id="3.30.450.40">
    <property type="match status" value="1"/>
</dbReference>
<dbReference type="Gene3D" id="3.30.565.10">
    <property type="entry name" value="Histidine kinase-like ATPase, C-terminal domain"/>
    <property type="match status" value="1"/>
</dbReference>
<dbReference type="InterPro" id="IPR005467">
    <property type="entry name" value="His_kinase_dom"/>
</dbReference>
<dbReference type="GO" id="GO:0000155">
    <property type="term" value="F:phosphorelay sensor kinase activity"/>
    <property type="evidence" value="ECO:0007669"/>
    <property type="project" value="InterPro"/>
</dbReference>
<dbReference type="PANTHER" id="PTHR43065">
    <property type="entry name" value="SENSOR HISTIDINE KINASE"/>
    <property type="match status" value="1"/>
</dbReference>
<evidence type="ECO:0000313" key="12">
    <source>
        <dbReference type="Proteomes" id="UP000006732"/>
    </source>
</evidence>
<feature type="domain" description="PAS" evidence="10">
    <location>
        <begin position="191"/>
        <end position="236"/>
    </location>
</feature>
<dbReference type="Pfam" id="PF08448">
    <property type="entry name" value="PAS_4"/>
    <property type="match status" value="1"/>
</dbReference>
<name>A1ANU2_PELPD</name>
<dbReference type="Proteomes" id="UP000006732">
    <property type="component" value="Chromosome"/>
</dbReference>
<dbReference type="OrthoDB" id="5389102at2"/>
<dbReference type="EMBL" id="CP000482">
    <property type="protein sequence ID" value="ABK99012.1"/>
    <property type="molecule type" value="Genomic_DNA"/>
</dbReference>
<dbReference type="InterPro" id="IPR018771">
    <property type="entry name" value="PocR_dom"/>
</dbReference>
<accession>A1ANU2</accession>
<evidence type="ECO:0000256" key="8">
    <source>
        <dbReference type="ARBA" id="ARBA00023012"/>
    </source>
</evidence>
<dbReference type="Pfam" id="PF00512">
    <property type="entry name" value="HisKA"/>
    <property type="match status" value="1"/>
</dbReference>
<dbReference type="STRING" id="338966.Ppro_1396"/>
<dbReference type="SMART" id="SM00388">
    <property type="entry name" value="HisKA"/>
    <property type="match status" value="1"/>
</dbReference>
<evidence type="ECO:0000256" key="3">
    <source>
        <dbReference type="ARBA" id="ARBA00022553"/>
    </source>
</evidence>
<evidence type="ECO:0000256" key="1">
    <source>
        <dbReference type="ARBA" id="ARBA00000085"/>
    </source>
</evidence>
<dbReference type="SMART" id="SM00091">
    <property type="entry name" value="PAS"/>
    <property type="match status" value="1"/>
</dbReference>
<dbReference type="SMART" id="SM00387">
    <property type="entry name" value="HATPase_c"/>
    <property type="match status" value="1"/>
</dbReference>
<dbReference type="GO" id="GO:0005524">
    <property type="term" value="F:ATP binding"/>
    <property type="evidence" value="ECO:0007669"/>
    <property type="project" value="UniProtKB-KW"/>
</dbReference>
<dbReference type="SUPFAM" id="SSF55785">
    <property type="entry name" value="PYP-like sensor domain (PAS domain)"/>
    <property type="match status" value="1"/>
</dbReference>
<evidence type="ECO:0000256" key="2">
    <source>
        <dbReference type="ARBA" id="ARBA00012438"/>
    </source>
</evidence>
<keyword evidence="3" id="KW-0597">Phosphoprotein</keyword>
<dbReference type="EC" id="2.7.13.3" evidence="2"/>
<dbReference type="Gene3D" id="3.30.450.20">
    <property type="entry name" value="PAS domain"/>
    <property type="match status" value="1"/>
</dbReference>
<comment type="catalytic activity">
    <reaction evidence="1">
        <text>ATP + protein L-histidine = ADP + protein N-phospho-L-histidine.</text>
        <dbReference type="EC" id="2.7.13.3"/>
    </reaction>
</comment>
<sequence>MANSPPFSRLVNINQLQQLLEAQYRINGTPSAIMDEDENILVAVGWQDLCVRFHRVHPDSCVRCRESDRYIKSHLHSFDGEYLDYTCKNGLRDVAMPIRINGEHVATFFTGQFFYDDDKPDPDYFRAQAREFGFNENDYIRAMGMIPLRSREQIRNIMEYSRNLVQVMAEQGLNNLKLAREVEERKKVEQEASFFKTLIEYTRDPVYVLDPADGFRMAYANQAACSHFGKTLEELLTMRIPDWDPVFDMKNVDVSLEQMKQGRSLLFETTHRSASGRLIPVEVTSSYLEHNGRGLTMGHFHDITERKKAEEQILRLNRLYAVLSETNKAIVHSSDRQILFQRICRVIVEHGGFQLAWIGVVDQDTALVKSAAWSSKDDSCLEEFRVLLREESQAMGGIASAIRGGKLEIVNDFLDDPGSGPWHREAESHGYRSVAAIALKSNEKAVGVLTIYAAETLFFHGGMDDLLLQLASDISFALDNLDREARRRETEWALREETLQRLRTAEELREKERLLVLQSRQAAMGEMIENIAHQWRQPLNTLGLILQELPMTHGDGELSREYLDDAVERAMEQILHMSQTINDFSNFFRPDKQKLTFRVQQVVTRTLSLIAGNFRKTAISVEINALDDPVITGYPNEYAQVLLTVFLNARDVFSERETPYPRLTVTIGVEKGRSVVTIADNGGGISSDIIDRIFEAYVTTKGPDRGTGVGLFMSKAIIEKNMHGSLFVRNTKQGAEFRIEV</sequence>
<dbReference type="InterPro" id="IPR000014">
    <property type="entry name" value="PAS"/>
</dbReference>
<dbReference type="SUPFAM" id="SSF55874">
    <property type="entry name" value="ATPase domain of HSP90 chaperone/DNA topoisomerase II/histidine kinase"/>
    <property type="match status" value="1"/>
</dbReference>
<dbReference type="InterPro" id="IPR029016">
    <property type="entry name" value="GAF-like_dom_sf"/>
</dbReference>
<keyword evidence="8" id="KW-0902">Two-component regulatory system</keyword>
<evidence type="ECO:0000313" key="11">
    <source>
        <dbReference type="EMBL" id="ABK99012.1"/>
    </source>
</evidence>
<dbReference type="InterPro" id="IPR003594">
    <property type="entry name" value="HATPase_dom"/>
</dbReference>
<dbReference type="SUPFAM" id="SSF47384">
    <property type="entry name" value="Homodimeric domain of signal transducing histidine kinase"/>
    <property type="match status" value="1"/>
</dbReference>
<evidence type="ECO:0000259" key="10">
    <source>
        <dbReference type="PROSITE" id="PS50112"/>
    </source>
</evidence>
<dbReference type="eggNOG" id="COG2203">
    <property type="taxonomic scope" value="Bacteria"/>
</dbReference>
<dbReference type="PROSITE" id="PS50112">
    <property type="entry name" value="PAS"/>
    <property type="match status" value="1"/>
</dbReference>
<dbReference type="InterPro" id="IPR036890">
    <property type="entry name" value="HATPase_C_sf"/>
</dbReference>
<dbReference type="PANTHER" id="PTHR43065:SF10">
    <property type="entry name" value="PEROXIDE STRESS-ACTIVATED HISTIDINE KINASE MAK3"/>
    <property type="match status" value="1"/>
</dbReference>
<dbReference type="InterPro" id="IPR003018">
    <property type="entry name" value="GAF"/>
</dbReference>
<dbReference type="InterPro" id="IPR004358">
    <property type="entry name" value="Sig_transdc_His_kin-like_C"/>
</dbReference>
<keyword evidence="6 11" id="KW-0418">Kinase</keyword>
<keyword evidence="7" id="KW-0067">ATP-binding</keyword>
<feature type="domain" description="Histidine kinase" evidence="9">
    <location>
        <begin position="530"/>
        <end position="741"/>
    </location>
</feature>
<dbReference type="SUPFAM" id="SSF55781">
    <property type="entry name" value="GAF domain-like"/>
    <property type="match status" value="1"/>
</dbReference>
<reference evidence="11 12" key="1">
    <citation type="submission" date="2006-10" db="EMBL/GenBank/DDBJ databases">
        <title>Complete sequence of chromosome of Pelobacter propionicus DSM 2379.</title>
        <authorList>
            <consortium name="US DOE Joint Genome Institute"/>
            <person name="Copeland A."/>
            <person name="Lucas S."/>
            <person name="Lapidus A."/>
            <person name="Barry K."/>
            <person name="Detter J.C."/>
            <person name="Glavina del Rio T."/>
            <person name="Hammon N."/>
            <person name="Israni S."/>
            <person name="Dalin E."/>
            <person name="Tice H."/>
            <person name="Pitluck S."/>
            <person name="Saunders E."/>
            <person name="Brettin T."/>
            <person name="Bruce D."/>
            <person name="Han C."/>
            <person name="Tapia R."/>
            <person name="Schmutz J."/>
            <person name="Larimer F."/>
            <person name="Land M."/>
            <person name="Hauser L."/>
            <person name="Kyrpides N."/>
            <person name="Kim E."/>
            <person name="Lovley D."/>
            <person name="Richardson P."/>
        </authorList>
    </citation>
    <scope>NUCLEOTIDE SEQUENCE [LARGE SCALE GENOMIC DNA]</scope>
    <source>
        <strain evidence="12">DSM 2379 / NBRC 103807 / OttBd1</strain>
    </source>
</reference>
<gene>
    <name evidence="11" type="ordered locus">Ppro_1396</name>
</gene>
<protein>
    <recommendedName>
        <fullName evidence="2">histidine kinase</fullName>
        <ecNumber evidence="2">2.7.13.3</ecNumber>
    </recommendedName>
</protein>
<dbReference type="Pfam" id="PF10114">
    <property type="entry name" value="PocR"/>
    <property type="match status" value="1"/>
</dbReference>
<dbReference type="Pfam" id="PF13185">
    <property type="entry name" value="GAF_2"/>
    <property type="match status" value="1"/>
</dbReference>
<proteinExistence type="predicted"/>
<dbReference type="PROSITE" id="PS50109">
    <property type="entry name" value="HIS_KIN"/>
    <property type="match status" value="1"/>
</dbReference>
<dbReference type="AlphaFoldDB" id="A1ANU2"/>
<dbReference type="RefSeq" id="WP_011735305.1">
    <property type="nucleotide sequence ID" value="NC_008609.1"/>
</dbReference>
<dbReference type="CDD" id="cd00130">
    <property type="entry name" value="PAS"/>
    <property type="match status" value="1"/>
</dbReference>
<dbReference type="eggNOG" id="COG4191">
    <property type="taxonomic scope" value="Bacteria"/>
</dbReference>
<dbReference type="NCBIfam" id="TIGR00229">
    <property type="entry name" value="sensory_box"/>
    <property type="match status" value="1"/>
</dbReference>
<dbReference type="eggNOG" id="COG4936">
    <property type="taxonomic scope" value="Bacteria"/>
</dbReference>
<dbReference type="InterPro" id="IPR013656">
    <property type="entry name" value="PAS_4"/>
</dbReference>
<dbReference type="PRINTS" id="PR00344">
    <property type="entry name" value="BCTRLSENSOR"/>
</dbReference>
<evidence type="ECO:0000256" key="6">
    <source>
        <dbReference type="ARBA" id="ARBA00022777"/>
    </source>
</evidence>
<dbReference type="Gene3D" id="1.10.287.130">
    <property type="match status" value="1"/>
</dbReference>
<dbReference type="InterPro" id="IPR035965">
    <property type="entry name" value="PAS-like_dom_sf"/>
</dbReference>
<keyword evidence="12" id="KW-1185">Reference proteome</keyword>
<dbReference type="CDD" id="cd00082">
    <property type="entry name" value="HisKA"/>
    <property type="match status" value="1"/>
</dbReference>
<organism evidence="11 12">
    <name type="scientific">Pelobacter propionicus (strain DSM 2379 / NBRC 103807 / OttBd1)</name>
    <dbReference type="NCBI Taxonomy" id="338966"/>
    <lineage>
        <taxon>Bacteria</taxon>
        <taxon>Pseudomonadati</taxon>
        <taxon>Thermodesulfobacteriota</taxon>
        <taxon>Desulfuromonadia</taxon>
        <taxon>Desulfuromonadales</taxon>
        <taxon>Desulfuromonadaceae</taxon>
        <taxon>Pelobacter</taxon>
    </lineage>
</organism>
<evidence type="ECO:0000259" key="9">
    <source>
        <dbReference type="PROSITE" id="PS50109"/>
    </source>
</evidence>
<dbReference type="InterPro" id="IPR036097">
    <property type="entry name" value="HisK_dim/P_sf"/>
</dbReference>